<dbReference type="PANTHER" id="PTHR37318">
    <property type="entry name" value="BSL7504 PROTEIN"/>
    <property type="match status" value="1"/>
</dbReference>
<dbReference type="PANTHER" id="PTHR37318:SF1">
    <property type="entry name" value="BSL7504 PROTEIN"/>
    <property type="match status" value="1"/>
</dbReference>
<dbReference type="InterPro" id="IPR011991">
    <property type="entry name" value="ArsR-like_HTH"/>
</dbReference>
<dbReference type="OrthoDB" id="4952043at2"/>
<keyword evidence="2" id="KW-0238">DNA-binding</keyword>
<dbReference type="Pfam" id="PF13601">
    <property type="entry name" value="HTH_34"/>
    <property type="match status" value="1"/>
</dbReference>
<dbReference type="EMBL" id="VIWU01000001">
    <property type="protein sequence ID" value="TWF74630.1"/>
    <property type="molecule type" value="Genomic_DNA"/>
</dbReference>
<sequence length="107" mass="11516">MAFTPAPGFDELIHAPTRLSIVSLLAATTWAEFAFLRDSLRLSDSALSKQISTLEQAGYVTVNKTGAGRRSRTYVRLSPRGRDAFDGHVAALQKLVNVSAPAEEPAS</sequence>
<dbReference type="InterPro" id="IPR036388">
    <property type="entry name" value="WH-like_DNA-bd_sf"/>
</dbReference>
<evidence type="ECO:0000259" key="1">
    <source>
        <dbReference type="Pfam" id="PF13601"/>
    </source>
</evidence>
<dbReference type="InterPro" id="IPR027395">
    <property type="entry name" value="WH_DNA-bd_dom"/>
</dbReference>
<keyword evidence="3" id="KW-1185">Reference proteome</keyword>
<feature type="domain" description="Winged helix DNA-binding" evidence="1">
    <location>
        <begin position="18"/>
        <end position="96"/>
    </location>
</feature>
<evidence type="ECO:0000313" key="2">
    <source>
        <dbReference type="EMBL" id="TWF74630.1"/>
    </source>
</evidence>
<dbReference type="GO" id="GO:0003677">
    <property type="term" value="F:DNA binding"/>
    <property type="evidence" value="ECO:0007669"/>
    <property type="project" value="UniProtKB-KW"/>
</dbReference>
<name>A0A561SIC1_9PSEU</name>
<dbReference type="CDD" id="cd00090">
    <property type="entry name" value="HTH_ARSR"/>
    <property type="match status" value="1"/>
</dbReference>
<organism evidence="2 3">
    <name type="scientific">Pseudonocardia hierapolitana</name>
    <dbReference type="NCBI Taxonomy" id="1128676"/>
    <lineage>
        <taxon>Bacteria</taxon>
        <taxon>Bacillati</taxon>
        <taxon>Actinomycetota</taxon>
        <taxon>Actinomycetes</taxon>
        <taxon>Pseudonocardiales</taxon>
        <taxon>Pseudonocardiaceae</taxon>
        <taxon>Pseudonocardia</taxon>
    </lineage>
</organism>
<dbReference type="SUPFAM" id="SSF46785">
    <property type="entry name" value="Winged helix' DNA-binding domain"/>
    <property type="match status" value="1"/>
</dbReference>
<protein>
    <submittedName>
        <fullName evidence="2">Winged helix DNA-binding protein</fullName>
    </submittedName>
</protein>
<dbReference type="InterPro" id="IPR036390">
    <property type="entry name" value="WH_DNA-bd_sf"/>
</dbReference>
<evidence type="ECO:0000313" key="3">
    <source>
        <dbReference type="Proteomes" id="UP000321261"/>
    </source>
</evidence>
<dbReference type="AlphaFoldDB" id="A0A561SIC1"/>
<dbReference type="RefSeq" id="WP_147253969.1">
    <property type="nucleotide sequence ID" value="NZ_VIWU01000001.1"/>
</dbReference>
<dbReference type="Gene3D" id="1.10.10.10">
    <property type="entry name" value="Winged helix-like DNA-binding domain superfamily/Winged helix DNA-binding domain"/>
    <property type="match status" value="1"/>
</dbReference>
<reference evidence="2 3" key="1">
    <citation type="submission" date="2019-06" db="EMBL/GenBank/DDBJ databases">
        <title>Sequencing the genomes of 1000 actinobacteria strains.</title>
        <authorList>
            <person name="Klenk H.-P."/>
        </authorList>
    </citation>
    <scope>NUCLEOTIDE SEQUENCE [LARGE SCALE GENOMIC DNA]</scope>
    <source>
        <strain evidence="2 3">DSM 45671</strain>
    </source>
</reference>
<comment type="caution">
    <text evidence="2">The sequence shown here is derived from an EMBL/GenBank/DDBJ whole genome shotgun (WGS) entry which is preliminary data.</text>
</comment>
<dbReference type="Proteomes" id="UP000321261">
    <property type="component" value="Unassembled WGS sequence"/>
</dbReference>
<accession>A0A561SIC1</accession>
<gene>
    <name evidence="2" type="ORF">FHX44_11511</name>
</gene>
<proteinExistence type="predicted"/>